<dbReference type="Proteomes" id="UP000295627">
    <property type="component" value="Unassembled WGS sequence"/>
</dbReference>
<protein>
    <submittedName>
        <fullName evidence="1">Uncharacterized protein</fullName>
    </submittedName>
</protein>
<reference evidence="1 2" key="1">
    <citation type="journal article" date="2019" name="Sci. Rep.">
        <title>Extended insight into the Mycobacterium chelonae-abscessus complex through whole genome sequencing of Mycobacterium salmoniphilum outbreak and Mycobacterium salmoniphilum-like strains.</title>
        <authorList>
            <person name="Behra P.R.K."/>
            <person name="Das S."/>
            <person name="Pettersson B.M.F."/>
            <person name="Shirreff L."/>
            <person name="DuCote T."/>
            <person name="Jacobsson K.G."/>
            <person name="Ennis D.G."/>
            <person name="Kirsebom L.A."/>
        </authorList>
    </citation>
    <scope>NUCLEOTIDE SEQUENCE [LARGE SCALE GENOMIC DNA]</scope>
    <source>
        <strain evidence="1 2">DSM 45524</strain>
    </source>
</reference>
<proteinExistence type="predicted"/>
<sequence length="64" mass="7389">MRRFSYPRPISYLVQFPLPAPRAKYRVNTGRACKNDNGRELGDRGDYENNSASWVCPRVADVRT</sequence>
<gene>
    <name evidence="1" type="ORF">EJ571_16935</name>
</gene>
<organism evidence="1 2">
    <name type="scientific">Mycobacteroides franklinii</name>
    <dbReference type="NCBI Taxonomy" id="948102"/>
    <lineage>
        <taxon>Bacteria</taxon>
        <taxon>Bacillati</taxon>
        <taxon>Actinomycetota</taxon>
        <taxon>Actinomycetes</taxon>
        <taxon>Mycobacteriales</taxon>
        <taxon>Mycobacteriaceae</taxon>
        <taxon>Mycobacteroides</taxon>
    </lineage>
</organism>
<dbReference type="EMBL" id="RXLR01000017">
    <property type="protein sequence ID" value="TDH20457.1"/>
    <property type="molecule type" value="Genomic_DNA"/>
</dbReference>
<comment type="caution">
    <text evidence="1">The sequence shown here is derived from an EMBL/GenBank/DDBJ whole genome shotgun (WGS) entry which is preliminary data.</text>
</comment>
<evidence type="ECO:0000313" key="2">
    <source>
        <dbReference type="Proteomes" id="UP000295627"/>
    </source>
</evidence>
<name>A0A4R5P989_9MYCO</name>
<dbReference type="AlphaFoldDB" id="A0A4R5P989"/>
<evidence type="ECO:0000313" key="1">
    <source>
        <dbReference type="EMBL" id="TDH20457.1"/>
    </source>
</evidence>
<accession>A0A4R5P989</accession>